<evidence type="ECO:0000256" key="8">
    <source>
        <dbReference type="RuleBase" id="RU363037"/>
    </source>
</evidence>
<feature type="binding site" evidence="7">
    <location>
        <position position="113"/>
    </location>
    <ligand>
        <name>Zn(2+)</name>
        <dbReference type="ChEBI" id="CHEBI:29105"/>
    </ligand>
</feature>
<evidence type="ECO:0000313" key="10">
    <source>
        <dbReference type="EMBL" id="ADP71717.1"/>
    </source>
</evidence>
<dbReference type="NCBIfam" id="NF004314">
    <property type="entry name" value="PRK05710.1-3"/>
    <property type="match status" value="1"/>
</dbReference>
<dbReference type="eggNOG" id="COG0008">
    <property type="taxonomic scope" value="Bacteria"/>
</dbReference>
<comment type="similarity">
    <text evidence="7">Belongs to the class-I aminoacyl-tRNA synthetase family. GluQ subfamily.</text>
</comment>
<dbReference type="HAMAP" id="MF_01428">
    <property type="entry name" value="Glu_Q_tRNA_synth"/>
    <property type="match status" value="1"/>
</dbReference>
<keyword evidence="1 7" id="KW-0436">Ligase</keyword>
<dbReference type="RefSeq" id="WP_013420095.1">
    <property type="nucleotide sequence ID" value="NC_014664.1"/>
</dbReference>
<comment type="cofactor">
    <cofactor evidence="7">
        <name>Zn(2+)</name>
        <dbReference type="ChEBI" id="CHEBI:29105"/>
    </cofactor>
    <text evidence="7">Binds 1 zinc ion per subunit.</text>
</comment>
<sequence length="290" mass="31553">MTYIGRFAPSPTGPLHFGSLVAAVASYCDARAAGGRWLVRMEDIDPPREMPGAARRILDQLAAYGFEWDGEVLFQSTRLDAYAEALDALRASGHMFWCNCSRADLARLGSAVYPGTCRAFTAPRADAAVRIRVPPGTVEFADRVFGSQREDVAETVGDFVVRRRDGLFAYQLAVVVDDAFQRVTDVVRGADLLDNTARQIVLQRLLGLPTPRYMHLPLALNADGSKLSKQTHAQELPTPADSGLLWQALAFLGQDVPPGMPPVPCAEILGHGVRHWTSAAVPRSSPMRLA</sequence>
<dbReference type="InterPro" id="IPR020058">
    <property type="entry name" value="Glu/Gln-tRNA-synth_Ib_cat-dom"/>
</dbReference>
<dbReference type="InterPro" id="IPR049940">
    <property type="entry name" value="GluQ/Sye"/>
</dbReference>
<keyword evidence="4 7" id="KW-0862">Zinc</keyword>
<evidence type="ECO:0000256" key="1">
    <source>
        <dbReference type="ARBA" id="ARBA00022598"/>
    </source>
</evidence>
<dbReference type="STRING" id="648757.Rvan_2502"/>
<dbReference type="AlphaFoldDB" id="E3I652"/>
<evidence type="ECO:0000256" key="3">
    <source>
        <dbReference type="ARBA" id="ARBA00022741"/>
    </source>
</evidence>
<feature type="binding site" evidence="7">
    <location>
        <position position="170"/>
    </location>
    <ligand>
        <name>L-glutamate</name>
        <dbReference type="ChEBI" id="CHEBI:29985"/>
    </ligand>
</feature>
<keyword evidence="3 7" id="KW-0547">Nucleotide-binding</keyword>
<dbReference type="FunFam" id="3.40.50.620:FF:000093">
    <property type="entry name" value="Glutamyl-Q tRNA(Asp) synthetase"/>
    <property type="match status" value="1"/>
</dbReference>
<protein>
    <recommendedName>
        <fullName evidence="7">Glutamyl-Q tRNA(Asp) synthetase</fullName>
        <shortName evidence="7">Glu-Q-RSs</shortName>
        <ecNumber evidence="7">6.1.1.-</ecNumber>
    </recommendedName>
</protein>
<dbReference type="InterPro" id="IPR000924">
    <property type="entry name" value="Glu/Gln-tRNA-synth"/>
</dbReference>
<evidence type="ECO:0000259" key="9">
    <source>
        <dbReference type="Pfam" id="PF00749"/>
    </source>
</evidence>
<dbReference type="GO" id="GO:0006424">
    <property type="term" value="P:glutamyl-tRNA aminoacylation"/>
    <property type="evidence" value="ECO:0007669"/>
    <property type="project" value="InterPro"/>
</dbReference>
<dbReference type="EMBL" id="CP002292">
    <property type="protein sequence ID" value="ADP71717.1"/>
    <property type="molecule type" value="Genomic_DNA"/>
</dbReference>
<dbReference type="EC" id="6.1.1.-" evidence="7"/>
<dbReference type="PRINTS" id="PR00987">
    <property type="entry name" value="TRNASYNTHGLU"/>
</dbReference>
<feature type="binding site" evidence="7">
    <location>
        <begin position="6"/>
        <end position="10"/>
    </location>
    <ligand>
        <name>L-glutamate</name>
        <dbReference type="ChEBI" id="CHEBI:29985"/>
    </ligand>
</feature>
<dbReference type="InterPro" id="IPR014729">
    <property type="entry name" value="Rossmann-like_a/b/a_fold"/>
</dbReference>
<feature type="binding site" evidence="7">
    <location>
        <position position="229"/>
    </location>
    <ligand>
        <name>ATP</name>
        <dbReference type="ChEBI" id="CHEBI:30616"/>
    </ligand>
</feature>
<dbReference type="PANTHER" id="PTHR43311">
    <property type="entry name" value="GLUTAMATE--TRNA LIGASE"/>
    <property type="match status" value="1"/>
</dbReference>
<dbReference type="PANTHER" id="PTHR43311:SF1">
    <property type="entry name" value="GLUTAMYL-Q TRNA(ASP) SYNTHETASE"/>
    <property type="match status" value="1"/>
</dbReference>
<feature type="binding site" evidence="7">
    <location>
        <position position="100"/>
    </location>
    <ligand>
        <name>Zn(2+)</name>
        <dbReference type="ChEBI" id="CHEBI:29105"/>
    </ligand>
</feature>
<keyword evidence="8" id="KW-0648">Protein biosynthesis</keyword>
<dbReference type="GO" id="GO:0005524">
    <property type="term" value="F:ATP binding"/>
    <property type="evidence" value="ECO:0007669"/>
    <property type="project" value="UniProtKB-KW"/>
</dbReference>
<keyword evidence="2 7" id="KW-0479">Metal-binding</keyword>
<keyword evidence="6 7" id="KW-0030">Aminoacyl-tRNA synthetase</keyword>
<evidence type="ECO:0000256" key="7">
    <source>
        <dbReference type="HAMAP-Rule" id="MF_01428"/>
    </source>
</evidence>
<dbReference type="NCBIfam" id="TIGR03838">
    <property type="entry name" value="queuosine_YadB"/>
    <property type="match status" value="1"/>
</dbReference>
<evidence type="ECO:0000256" key="5">
    <source>
        <dbReference type="ARBA" id="ARBA00022840"/>
    </source>
</evidence>
<accession>E3I652</accession>
<dbReference type="Pfam" id="PF00749">
    <property type="entry name" value="tRNA-synt_1c"/>
    <property type="match status" value="1"/>
</dbReference>
<dbReference type="Gene3D" id="3.40.50.620">
    <property type="entry name" value="HUPs"/>
    <property type="match status" value="1"/>
</dbReference>
<feature type="binding site" evidence="7">
    <location>
        <position position="98"/>
    </location>
    <ligand>
        <name>Zn(2+)</name>
        <dbReference type="ChEBI" id="CHEBI:29105"/>
    </ligand>
</feature>
<dbReference type="GO" id="GO:0005829">
    <property type="term" value="C:cytosol"/>
    <property type="evidence" value="ECO:0007669"/>
    <property type="project" value="TreeGrafter"/>
</dbReference>
<dbReference type="InterPro" id="IPR022380">
    <property type="entry name" value="Glu-Q_tRNA(Asp)_Synthase"/>
</dbReference>
<dbReference type="GO" id="GO:0004818">
    <property type="term" value="F:glutamate-tRNA ligase activity"/>
    <property type="evidence" value="ECO:0007669"/>
    <property type="project" value="TreeGrafter"/>
</dbReference>
<feature type="domain" description="Glutamyl/glutaminyl-tRNA synthetase class Ib catalytic" evidence="9">
    <location>
        <begin position="6"/>
        <end position="232"/>
    </location>
</feature>
<dbReference type="GO" id="GO:0008270">
    <property type="term" value="F:zinc ion binding"/>
    <property type="evidence" value="ECO:0007669"/>
    <property type="project" value="UniProtKB-UniRule"/>
</dbReference>
<keyword evidence="11" id="KW-1185">Reference proteome</keyword>
<dbReference type="GO" id="GO:0006400">
    <property type="term" value="P:tRNA modification"/>
    <property type="evidence" value="ECO:0007669"/>
    <property type="project" value="InterPro"/>
</dbReference>
<keyword evidence="5 7" id="KW-0067">ATP-binding</keyword>
<comment type="function">
    <text evidence="7">Catalyzes the tRNA-independent activation of glutamate in presence of ATP and the subsequent transfer of glutamate onto a tRNA(Asp). Glutamate is transferred on the 2-amino-5-(4,5-dihydroxy-2-cyclopenten-1-yl) moiety of the queuosine in the wobble position of the QUC anticodon.</text>
</comment>
<reference evidence="11" key="1">
    <citation type="journal article" date="2011" name="J. Bacteriol.">
        <title>Genome sequences of eight morphologically diverse alphaproteobacteria.</title>
        <authorList>
            <consortium name="US DOE Joint Genome Institute"/>
            <person name="Brown P.J."/>
            <person name="Kysela D.T."/>
            <person name="Buechlein A."/>
            <person name="Hemmerich C."/>
            <person name="Brun Y.V."/>
        </authorList>
    </citation>
    <scope>NUCLEOTIDE SEQUENCE [LARGE SCALE GENOMIC DNA]</scope>
    <source>
        <strain evidence="11">ATCC 17100 / ATH 3.1.1 / DSM 162 / LMG 4299</strain>
    </source>
</reference>
<feature type="binding site" evidence="7">
    <location>
        <position position="188"/>
    </location>
    <ligand>
        <name>L-glutamate</name>
        <dbReference type="ChEBI" id="CHEBI:29985"/>
    </ligand>
</feature>
<dbReference type="SUPFAM" id="SSF52374">
    <property type="entry name" value="Nucleotidylyl transferase"/>
    <property type="match status" value="1"/>
</dbReference>
<dbReference type="OrthoDB" id="9807503at2"/>
<feature type="binding site" evidence="7">
    <location>
        <position position="42"/>
    </location>
    <ligand>
        <name>L-glutamate</name>
        <dbReference type="ChEBI" id="CHEBI:29985"/>
    </ligand>
</feature>
<evidence type="ECO:0000256" key="4">
    <source>
        <dbReference type="ARBA" id="ARBA00022833"/>
    </source>
</evidence>
<dbReference type="Proteomes" id="UP000001399">
    <property type="component" value="Chromosome"/>
</dbReference>
<feature type="binding site" evidence="7">
    <location>
        <position position="117"/>
    </location>
    <ligand>
        <name>Zn(2+)</name>
        <dbReference type="ChEBI" id="CHEBI:29105"/>
    </ligand>
</feature>
<evidence type="ECO:0000256" key="2">
    <source>
        <dbReference type="ARBA" id="ARBA00022723"/>
    </source>
</evidence>
<dbReference type="HOGENOM" id="CLU_015768_0_1_5"/>
<evidence type="ECO:0000313" key="11">
    <source>
        <dbReference type="Proteomes" id="UP000001399"/>
    </source>
</evidence>
<gene>
    <name evidence="7" type="primary">gluQ</name>
    <name evidence="10" type="ordered locus">Rvan_2502</name>
</gene>
<organism evidence="10 11">
    <name type="scientific">Rhodomicrobium vannielii (strain ATCC 17100 / DSM 162 / LMG 4299 / NCIMB 10020 / ATH 3.1.1)</name>
    <dbReference type="NCBI Taxonomy" id="648757"/>
    <lineage>
        <taxon>Bacteria</taxon>
        <taxon>Pseudomonadati</taxon>
        <taxon>Pseudomonadota</taxon>
        <taxon>Alphaproteobacteria</taxon>
        <taxon>Hyphomicrobiales</taxon>
        <taxon>Hyphomicrobiaceae</taxon>
        <taxon>Rhodomicrobium</taxon>
    </lineage>
</organism>
<feature type="short sequence motif" description="'HIGH' region" evidence="7">
    <location>
        <begin position="9"/>
        <end position="19"/>
    </location>
</feature>
<proteinExistence type="inferred from homology"/>
<feature type="short sequence motif" description="'KMSKS' region" evidence="7">
    <location>
        <begin position="226"/>
        <end position="230"/>
    </location>
</feature>
<dbReference type="KEGG" id="rva:Rvan_2502"/>
<evidence type="ECO:0000256" key="6">
    <source>
        <dbReference type="ARBA" id="ARBA00023146"/>
    </source>
</evidence>
<name>E3I652_RHOVT</name>